<name>A0ABT8IX40_9MICO</name>
<keyword evidence="1" id="KW-0812">Transmembrane</keyword>
<keyword evidence="1" id="KW-0472">Membrane</keyword>
<feature type="transmembrane region" description="Helical" evidence="1">
    <location>
        <begin position="33"/>
        <end position="52"/>
    </location>
</feature>
<dbReference type="EMBL" id="JAROCB010000001">
    <property type="protein sequence ID" value="MDN4596579.1"/>
    <property type="molecule type" value="Genomic_DNA"/>
</dbReference>
<keyword evidence="3" id="KW-1185">Reference proteome</keyword>
<dbReference type="RefSeq" id="WP_301216758.1">
    <property type="nucleotide sequence ID" value="NZ_JAROCB010000001.1"/>
</dbReference>
<dbReference type="Proteomes" id="UP001174210">
    <property type="component" value="Unassembled WGS sequence"/>
</dbReference>
<evidence type="ECO:0000256" key="1">
    <source>
        <dbReference type="SAM" id="Phobius"/>
    </source>
</evidence>
<protein>
    <recommendedName>
        <fullName evidence="4">Holin</fullName>
    </recommendedName>
</protein>
<reference evidence="2" key="1">
    <citation type="submission" date="2023-03" db="EMBL/GenBank/DDBJ databases">
        <title>MT1 and MT2 Draft Genomes of Novel Species.</title>
        <authorList>
            <person name="Venkateswaran K."/>
        </authorList>
    </citation>
    <scope>NUCLEOTIDE SEQUENCE</scope>
    <source>
        <strain evidence="2">F6_8S_P_1A</strain>
    </source>
</reference>
<proteinExistence type="predicted"/>
<comment type="caution">
    <text evidence="2">The sequence shown here is derived from an EMBL/GenBank/DDBJ whole genome shotgun (WGS) entry which is preliminary data.</text>
</comment>
<evidence type="ECO:0000313" key="2">
    <source>
        <dbReference type="EMBL" id="MDN4596579.1"/>
    </source>
</evidence>
<gene>
    <name evidence="2" type="ORF">P5G59_05460</name>
</gene>
<evidence type="ECO:0000313" key="3">
    <source>
        <dbReference type="Proteomes" id="UP001174210"/>
    </source>
</evidence>
<organism evidence="2 3">
    <name type="scientific">Leifsonia virtsii</name>
    <dbReference type="NCBI Taxonomy" id="3035915"/>
    <lineage>
        <taxon>Bacteria</taxon>
        <taxon>Bacillati</taxon>
        <taxon>Actinomycetota</taxon>
        <taxon>Actinomycetes</taxon>
        <taxon>Micrococcales</taxon>
        <taxon>Microbacteriaceae</taxon>
        <taxon>Leifsonia</taxon>
    </lineage>
</organism>
<evidence type="ECO:0008006" key="4">
    <source>
        <dbReference type="Google" id="ProtNLM"/>
    </source>
</evidence>
<keyword evidence="1" id="KW-1133">Transmembrane helix</keyword>
<sequence>MRKYLFNGAIISAVIGLWTTVQSSKNGPRDWRIPLMWINAGISLVLAVGAVLEESKEASDRDEHALGARKGR</sequence>
<accession>A0ABT8IX40</accession>